<evidence type="ECO:0000313" key="7">
    <source>
        <dbReference type="Proteomes" id="UP000297777"/>
    </source>
</evidence>
<keyword evidence="3 5" id="KW-1133">Transmembrane helix</keyword>
<dbReference type="AlphaFoldDB" id="A0A4Z1EIB8"/>
<dbReference type="SUPFAM" id="SSF103473">
    <property type="entry name" value="MFS general substrate transporter"/>
    <property type="match status" value="1"/>
</dbReference>
<dbReference type="GO" id="GO:0022857">
    <property type="term" value="F:transmembrane transporter activity"/>
    <property type="evidence" value="ECO:0007669"/>
    <property type="project" value="TreeGrafter"/>
</dbReference>
<evidence type="ECO:0000256" key="3">
    <source>
        <dbReference type="ARBA" id="ARBA00022989"/>
    </source>
</evidence>
<keyword evidence="7" id="KW-1185">Reference proteome</keyword>
<evidence type="ECO:0000256" key="1">
    <source>
        <dbReference type="ARBA" id="ARBA00004141"/>
    </source>
</evidence>
<dbReference type="Proteomes" id="UP000297777">
    <property type="component" value="Unassembled WGS sequence"/>
</dbReference>
<comment type="caution">
    <text evidence="6">The sequence shown here is derived from an EMBL/GenBank/DDBJ whole genome shotgun (WGS) entry which is preliminary data.</text>
</comment>
<reference evidence="6 7" key="1">
    <citation type="submission" date="2017-12" db="EMBL/GenBank/DDBJ databases">
        <title>Comparative genomics of Botrytis spp.</title>
        <authorList>
            <person name="Valero-Jimenez C.A."/>
            <person name="Tapia P."/>
            <person name="Veloso J."/>
            <person name="Silva-Moreno E."/>
            <person name="Staats M."/>
            <person name="Valdes J.H."/>
            <person name="Van Kan J.A.L."/>
        </authorList>
    </citation>
    <scope>NUCLEOTIDE SEQUENCE [LARGE SCALE GENOMIC DNA]</scope>
    <source>
        <strain evidence="6 7">Bt9001</strain>
    </source>
</reference>
<dbReference type="PANTHER" id="PTHR23501">
    <property type="entry name" value="MAJOR FACILITATOR SUPERFAMILY"/>
    <property type="match status" value="1"/>
</dbReference>
<organism evidence="6 7">
    <name type="scientific">Botrytis tulipae</name>
    <dbReference type="NCBI Taxonomy" id="87230"/>
    <lineage>
        <taxon>Eukaryota</taxon>
        <taxon>Fungi</taxon>
        <taxon>Dikarya</taxon>
        <taxon>Ascomycota</taxon>
        <taxon>Pezizomycotina</taxon>
        <taxon>Leotiomycetes</taxon>
        <taxon>Helotiales</taxon>
        <taxon>Sclerotiniaceae</taxon>
        <taxon>Botrytis</taxon>
    </lineage>
</organism>
<comment type="subcellular location">
    <subcellularLocation>
        <location evidence="1">Membrane</location>
        <topology evidence="1">Multi-pass membrane protein</topology>
    </subcellularLocation>
</comment>
<sequence length="149" mass="16088">MGLGIGFQSSIVIVQTVLPLSDIPVATAIVSFFQTLNGSIFIAIAQSLFQHGITNSIRKGAPEINSEVFLRNRATQIRPILAQLGAEDKLDVVLQGYVNGLRSAFWITTACAIVGLFVCFGLEWKNIKRSRKGKAVKDDETANNGPIAV</sequence>
<name>A0A4Z1EIB8_9HELO</name>
<keyword evidence="4 5" id="KW-0472">Membrane</keyword>
<keyword evidence="2 5" id="KW-0812">Transmembrane</keyword>
<evidence type="ECO:0000256" key="2">
    <source>
        <dbReference type="ARBA" id="ARBA00022692"/>
    </source>
</evidence>
<dbReference type="PANTHER" id="PTHR23501:SF198">
    <property type="entry name" value="AZOLE RESISTANCE PROTEIN 1-RELATED"/>
    <property type="match status" value="1"/>
</dbReference>
<dbReference type="EMBL" id="PQXH01000132">
    <property type="protein sequence ID" value="TGO10552.1"/>
    <property type="molecule type" value="Genomic_DNA"/>
</dbReference>
<feature type="transmembrane region" description="Helical" evidence="5">
    <location>
        <begin position="104"/>
        <end position="124"/>
    </location>
</feature>
<accession>A0A4Z1EIB8</accession>
<evidence type="ECO:0008006" key="8">
    <source>
        <dbReference type="Google" id="ProtNLM"/>
    </source>
</evidence>
<proteinExistence type="predicted"/>
<dbReference type="GO" id="GO:0005886">
    <property type="term" value="C:plasma membrane"/>
    <property type="evidence" value="ECO:0007669"/>
    <property type="project" value="TreeGrafter"/>
</dbReference>
<evidence type="ECO:0000256" key="4">
    <source>
        <dbReference type="ARBA" id="ARBA00023136"/>
    </source>
</evidence>
<gene>
    <name evidence="6" type="ORF">BTUL_0132g00260</name>
</gene>
<protein>
    <recommendedName>
        <fullName evidence="8">Major facilitator superfamily (MFS) profile domain-containing protein</fullName>
    </recommendedName>
</protein>
<dbReference type="OrthoDB" id="10021397at2759"/>
<evidence type="ECO:0000313" key="6">
    <source>
        <dbReference type="EMBL" id="TGO10552.1"/>
    </source>
</evidence>
<dbReference type="InterPro" id="IPR036259">
    <property type="entry name" value="MFS_trans_sf"/>
</dbReference>
<evidence type="ECO:0000256" key="5">
    <source>
        <dbReference type="SAM" id="Phobius"/>
    </source>
</evidence>